<dbReference type="PANTHER" id="PTHR31511:SF12">
    <property type="entry name" value="RHO TERMINATION FACTOR N-TERMINAL DOMAIN-CONTAINING PROTEIN"/>
    <property type="match status" value="1"/>
</dbReference>
<dbReference type="Proteomes" id="UP001152795">
    <property type="component" value="Unassembled WGS sequence"/>
</dbReference>
<evidence type="ECO:0000313" key="1">
    <source>
        <dbReference type="EMBL" id="CAB4006917.1"/>
    </source>
</evidence>
<dbReference type="PANTHER" id="PTHR31511">
    <property type="entry name" value="PROTEIN CBG23764"/>
    <property type="match status" value="1"/>
</dbReference>
<dbReference type="EMBL" id="CACRXK020005642">
    <property type="protein sequence ID" value="CAB4006917.1"/>
    <property type="molecule type" value="Genomic_DNA"/>
</dbReference>
<feature type="non-terminal residue" evidence="1">
    <location>
        <position position="317"/>
    </location>
</feature>
<name>A0A7D9EFH8_PARCT</name>
<dbReference type="OrthoDB" id="7694315at2759"/>
<reference evidence="1" key="1">
    <citation type="submission" date="2020-04" db="EMBL/GenBank/DDBJ databases">
        <authorList>
            <person name="Alioto T."/>
            <person name="Alioto T."/>
            <person name="Gomez Garrido J."/>
        </authorList>
    </citation>
    <scope>NUCLEOTIDE SEQUENCE</scope>
    <source>
        <strain evidence="1">A484AB</strain>
    </source>
</reference>
<gene>
    <name evidence="1" type="ORF">PACLA_8A039719</name>
</gene>
<evidence type="ECO:0000313" key="2">
    <source>
        <dbReference type="Proteomes" id="UP001152795"/>
    </source>
</evidence>
<feature type="non-terminal residue" evidence="1">
    <location>
        <position position="1"/>
    </location>
</feature>
<proteinExistence type="predicted"/>
<accession>A0A7D9EFH8</accession>
<dbReference type="AlphaFoldDB" id="A0A7D9EFH8"/>
<protein>
    <submittedName>
        <fullName evidence="1">Uncharacterized protein</fullName>
    </submittedName>
</protein>
<keyword evidence="2" id="KW-1185">Reference proteome</keyword>
<organism evidence="1 2">
    <name type="scientific">Paramuricea clavata</name>
    <name type="common">Red gorgonian</name>
    <name type="synonym">Violescent sea-whip</name>
    <dbReference type="NCBI Taxonomy" id="317549"/>
    <lineage>
        <taxon>Eukaryota</taxon>
        <taxon>Metazoa</taxon>
        <taxon>Cnidaria</taxon>
        <taxon>Anthozoa</taxon>
        <taxon>Octocorallia</taxon>
        <taxon>Malacalcyonacea</taxon>
        <taxon>Plexauridae</taxon>
        <taxon>Paramuricea</taxon>
    </lineage>
</organism>
<comment type="caution">
    <text evidence="1">The sequence shown here is derived from an EMBL/GenBank/DDBJ whole genome shotgun (WGS) entry which is preliminary data.</text>
</comment>
<sequence>NANLGTKKKAIINMKNYDDECFKWAVTRALNPINIHPERISKELKKQSRKIDWEGIEFPTPLNNIRKFENNNSIGVNVFGLDGSHKANRSIRRSLGLSTKKERRRRPKRELRFIDSFKFMASSLDKLVKGLGKDDFKNLDLMLGRNTKEQRELLKQKGVYPYEYMDGFERLKETSLPPKEKFFSRLNNENISDTDYERASDVMENFRKVSGFQEGTLEFNGSTGVQSTDHPNSFRTTKYSRLSPANICLPRTQRLLRVLFQVYSNTRTCFGENLSDEVYSHNNLVHGNSKSMLGCIVVILSLTPERLILTPRVRKEL</sequence>